<evidence type="ECO:0000313" key="6">
    <source>
        <dbReference type="EMBL" id="WGM08939.1"/>
    </source>
</evidence>
<protein>
    <submittedName>
        <fullName evidence="1">Uncharacterized protein</fullName>
    </submittedName>
</protein>
<dbReference type="EMBL" id="CP123533">
    <property type="protein sequence ID" value="WGM08924.1"/>
    <property type="molecule type" value="Genomic_DNA"/>
</dbReference>
<geneLocation type="plasmid" evidence="1">
    <name>pArsFIN3</name>
</geneLocation>
<dbReference type="GeneID" id="39752113"/>
<dbReference type="EMBL" id="CP123534">
    <property type="protein sequence ID" value="WGM08939.1"/>
    <property type="molecule type" value="Genomic_DNA"/>
</dbReference>
<organism evidence="1 7">
    <name type="scientific">Arsenophonus nasoniae</name>
    <name type="common">son-killer infecting Nasonia vitripennis</name>
    <dbReference type="NCBI Taxonomy" id="638"/>
    <lineage>
        <taxon>Bacteria</taxon>
        <taxon>Pseudomonadati</taxon>
        <taxon>Pseudomonadota</taxon>
        <taxon>Gammaproteobacteria</taxon>
        <taxon>Enterobacterales</taxon>
        <taxon>Morganellaceae</taxon>
        <taxon>Arsenophonus</taxon>
    </lineage>
</organism>
<keyword evidence="1" id="KW-0614">Plasmid</keyword>
<geneLocation type="plasmid" evidence="5 8">
    <name>paNv_CAN10</name>
</geneLocation>
<dbReference type="KEGG" id="ans:ArsFIN_48040"/>
<geneLocation type="plasmid" evidence="4">
    <name>pArsFIN6</name>
</geneLocation>
<geneLocation type="plasmid" evidence="7">
    <name>parsfin3</name>
</geneLocation>
<dbReference type="Proteomes" id="UP001177592">
    <property type="component" value="Plasmid paNv_CAN11"/>
</dbReference>
<gene>
    <name evidence="1" type="ORF">ArsFIN_45800</name>
    <name evidence="2" type="ORF">ArsFIN_46880</name>
    <name evidence="3" type="ORF">ArsFIN_48040</name>
    <name evidence="4" type="ORF">ArsFIN_49870</name>
    <name evidence="5" type="ORF">QE258_26550</name>
    <name evidence="6" type="ORF">QE258_26920</name>
</gene>
<dbReference type="Pfam" id="PF10934">
    <property type="entry name" value="Sheath_initiator"/>
    <property type="match status" value="1"/>
</dbReference>
<accession>A0A4P7KZV4</accession>
<dbReference type="Proteomes" id="UP000295134">
    <property type="component" value="Plasmid pArsFIN4"/>
</dbReference>
<evidence type="ECO:0000313" key="1">
    <source>
        <dbReference type="EMBL" id="QBY45969.1"/>
    </source>
</evidence>
<dbReference type="RefSeq" id="WP_135678566.1">
    <property type="nucleotide sequence ID" value="NZ_CP038615.1"/>
</dbReference>
<dbReference type="InterPro" id="IPR020288">
    <property type="entry name" value="Sheath_initiator"/>
</dbReference>
<dbReference type="Proteomes" id="UP000295134">
    <property type="component" value="Plasmid pArsFIN3"/>
</dbReference>
<evidence type="ECO:0000313" key="2">
    <source>
        <dbReference type="EMBL" id="QBY46077.1"/>
    </source>
</evidence>
<reference evidence="1 7" key="1">
    <citation type="submission" date="2019-03" db="EMBL/GenBank/DDBJ databases">
        <title>Long-read sequencing reveals hyperdense prophage content in a complex bacterial symbiont genome.</title>
        <authorList>
            <person name="Frost C.L."/>
            <person name="Siozios S."/>
            <person name="Nadal-Jimenez P."/>
            <person name="Brockhurst M.A."/>
            <person name="King K.C."/>
            <person name="Darby A.C."/>
            <person name="Hurst G.D.D."/>
        </authorList>
    </citation>
    <scope>NUCLEOTIDE SEQUENCE [LARGE SCALE GENOMIC DNA]</scope>
    <source>
        <strain evidence="1 7">FIN</strain>
        <plasmid evidence="1">pArsFIN3</plasmid>
        <plasmid evidence="7">parsfin3</plasmid>
        <plasmid evidence="2">pArsFIN4</plasmid>
        <plasmid evidence="7">parsfin4</plasmid>
        <plasmid evidence="3">pArsFIN5</plasmid>
        <plasmid evidence="7">parsfin5</plasmid>
        <plasmid evidence="4">pArsFIN6</plasmid>
        <plasmid evidence="7">parsfin6</plasmid>
    </source>
</reference>
<sequence>MTAPENQNNPKVIFVKTAKLTEHNDWRFGHSLDDYLIDSEAIHQNIKSRLQCFKSDWWLDVEFGLDWLQLLGSRGTGETLRREIYKVALGTEGVVRVDKLNIKVADFTAHIAMDYTDVFNRTRNLNQEVSQ</sequence>
<evidence type="ECO:0000313" key="3">
    <source>
        <dbReference type="EMBL" id="QBY46193.1"/>
    </source>
</evidence>
<proteinExistence type="predicted"/>
<evidence type="ECO:0000313" key="5">
    <source>
        <dbReference type="EMBL" id="WGM08924.1"/>
    </source>
</evidence>
<geneLocation type="plasmid" evidence="7">
    <name>parsfin4</name>
</geneLocation>
<dbReference type="Proteomes" id="UP000295134">
    <property type="component" value="Plasmid pArsFIN6"/>
</dbReference>
<dbReference type="Proteomes" id="UP000295134">
    <property type="component" value="Plasmid pArsFIN5"/>
</dbReference>
<dbReference type="EMBL" id="CP038615">
    <property type="protein sequence ID" value="QBY45969.1"/>
    <property type="molecule type" value="Genomic_DNA"/>
</dbReference>
<dbReference type="EMBL" id="CP038617">
    <property type="protein sequence ID" value="QBY46193.1"/>
    <property type="molecule type" value="Genomic_DNA"/>
</dbReference>
<keyword evidence="8" id="KW-1185">Reference proteome</keyword>
<name>A0A4P7KZV4_9GAMM</name>
<dbReference type="EMBL" id="CP038618">
    <property type="protein sequence ID" value="QBY46376.1"/>
    <property type="molecule type" value="Genomic_DNA"/>
</dbReference>
<evidence type="ECO:0000313" key="7">
    <source>
        <dbReference type="Proteomes" id="UP000295134"/>
    </source>
</evidence>
<dbReference type="KEGG" id="ans:ArsFIN_49870"/>
<geneLocation type="plasmid" evidence="3">
    <name>pArsFIN5</name>
</geneLocation>
<reference evidence="5" key="2">
    <citation type="submission" date="2023-04" db="EMBL/GenBank/DDBJ databases">
        <title>Genome dynamics across the evolutionary transition to endosymbiosis.</title>
        <authorList>
            <person name="Siozios S."/>
            <person name="Nadal-Jimenez P."/>
            <person name="Azagi T."/>
            <person name="Sprong H."/>
            <person name="Frost C.L."/>
            <person name="Parratt S.R."/>
            <person name="Taylor G."/>
            <person name="Brettell L."/>
            <person name="Lew K.C."/>
            <person name="Croft L."/>
            <person name="King K.C."/>
            <person name="Brockhurst M.A."/>
            <person name="Hypsa V."/>
            <person name="Novakova E."/>
            <person name="Darby A.C."/>
            <person name="Hurst G.D.D."/>
        </authorList>
    </citation>
    <scope>NUCLEOTIDE SEQUENCE</scope>
    <source>
        <strain evidence="5">ANv_CAN</strain>
        <plasmid evidence="5">paNv_CAN10</plasmid>
        <plasmid evidence="6">paNv_CAN11</plasmid>
    </source>
</reference>
<dbReference type="EMBL" id="CP038616">
    <property type="protein sequence ID" value="QBY46077.1"/>
    <property type="molecule type" value="Genomic_DNA"/>
</dbReference>
<dbReference type="AlphaFoldDB" id="A0A4P7KZV4"/>
<evidence type="ECO:0000313" key="4">
    <source>
        <dbReference type="EMBL" id="QBY46376.1"/>
    </source>
</evidence>
<geneLocation type="plasmid" evidence="2">
    <name>pArsFIN4</name>
</geneLocation>
<geneLocation type="plasmid" evidence="7">
    <name>parsfin6</name>
</geneLocation>
<dbReference type="Proteomes" id="UP001177592">
    <property type="component" value="Plasmid paNv_CAN10"/>
</dbReference>
<geneLocation type="plasmid" evidence="7">
    <name>parsfin5</name>
</geneLocation>
<dbReference type="KEGG" id="ans:ArsFIN_45800"/>
<evidence type="ECO:0000313" key="8">
    <source>
        <dbReference type="Proteomes" id="UP001177592"/>
    </source>
</evidence>
<dbReference type="KEGG" id="ans:ArsFIN_46880"/>
<geneLocation type="plasmid" evidence="6 8">
    <name>paNv_CAN11</name>
</geneLocation>